<feature type="domain" description="Amino acid permease/ SLC12A" evidence="9">
    <location>
        <begin position="32"/>
        <end position="89"/>
    </location>
</feature>
<evidence type="ECO:0000256" key="5">
    <source>
        <dbReference type="ARBA" id="ARBA00022989"/>
    </source>
</evidence>
<dbReference type="GO" id="GO:0015171">
    <property type="term" value="F:amino acid transmembrane transporter activity"/>
    <property type="evidence" value="ECO:0007669"/>
    <property type="project" value="TreeGrafter"/>
</dbReference>
<dbReference type="AlphaFoldDB" id="A0AAD5X237"/>
<evidence type="ECO:0000256" key="1">
    <source>
        <dbReference type="ARBA" id="ARBA00004141"/>
    </source>
</evidence>
<evidence type="ECO:0000259" key="9">
    <source>
        <dbReference type="Pfam" id="PF00324"/>
    </source>
</evidence>
<keyword evidence="11" id="KW-1185">Reference proteome</keyword>
<evidence type="ECO:0000313" key="10">
    <source>
        <dbReference type="EMBL" id="KAJ3051328.1"/>
    </source>
</evidence>
<evidence type="ECO:0000256" key="3">
    <source>
        <dbReference type="ARBA" id="ARBA00022692"/>
    </source>
</evidence>
<evidence type="ECO:0000256" key="2">
    <source>
        <dbReference type="ARBA" id="ARBA00022448"/>
    </source>
</evidence>
<keyword evidence="2" id="KW-0813">Transport</keyword>
<evidence type="ECO:0000256" key="8">
    <source>
        <dbReference type="SAM" id="Phobius"/>
    </source>
</evidence>
<comment type="caution">
    <text evidence="10">The sequence shown here is derived from an EMBL/GenBank/DDBJ whole genome shotgun (WGS) entry which is preliminary data.</text>
</comment>
<protein>
    <recommendedName>
        <fullName evidence="9">Amino acid permease/ SLC12A domain-containing protein</fullName>
    </recommendedName>
</protein>
<dbReference type="PANTHER" id="PTHR43341">
    <property type="entry name" value="AMINO ACID PERMEASE"/>
    <property type="match status" value="1"/>
</dbReference>
<feature type="transmembrane region" description="Helical" evidence="8">
    <location>
        <begin position="188"/>
        <end position="206"/>
    </location>
</feature>
<reference evidence="10" key="1">
    <citation type="submission" date="2020-05" db="EMBL/GenBank/DDBJ databases">
        <title>Phylogenomic resolution of chytrid fungi.</title>
        <authorList>
            <person name="Stajich J.E."/>
            <person name="Amses K."/>
            <person name="Simmons R."/>
            <person name="Seto K."/>
            <person name="Myers J."/>
            <person name="Bonds A."/>
            <person name="Quandt C.A."/>
            <person name="Barry K."/>
            <person name="Liu P."/>
            <person name="Grigoriev I."/>
            <person name="Longcore J.E."/>
            <person name="James T.Y."/>
        </authorList>
    </citation>
    <scope>NUCLEOTIDE SEQUENCE</scope>
    <source>
        <strain evidence="10">JEL0318</strain>
    </source>
</reference>
<sequence length="509" mass="55405">MSDTFTSSTSQTTTNEALPLEKGIKREMTPRHIGMISIGGTIGTGLFVASGGTIATAGPAGALIAYAFIGFTVFCIMTCLGKMSTLLPISIQSLCVELAAAGLIIQYWQTPVPTYVWALIILLVIIVFNMFGGNGYGETEYWLSLIKIITVLVFIIVGILVAAGAVGGHTYGFENWREPGAFVTEGDYGNAFANLLSVCLTVGYAYQGTEMVGIVAGETKNPHKSVPRAIRNVFWRILLFFLCSIFLIGLIIPSTDGNLLDASEDNIAIAPFSIVFQRANLPSAADVMNAILLTVLISASNSALYCGSRTMMAMAREGKAPRIFAWVNKWGVPVPAILVTASFGLIATAAATYSAEEVFAWVLGMASVTGFFSWSGICWTHLRFRRAYVAQGRDVRDLPYRAWAYPFAPIFGGTVTALIGVTCGFYAFTPVWDTKAFFQNYINLIFLIVIFVAYKIYYRTSLVPLKDCDFETGARWAPSVENVEAEDIEAKKKKTIPMRLWNGVKTLIA</sequence>
<name>A0AAD5X237_9FUNG</name>
<dbReference type="InterPro" id="IPR004841">
    <property type="entry name" value="AA-permease/SLC12A_dom"/>
</dbReference>
<feature type="transmembrane region" description="Helical" evidence="8">
    <location>
        <begin position="145"/>
        <end position="168"/>
    </location>
</feature>
<dbReference type="EMBL" id="JADGJD010000408">
    <property type="protein sequence ID" value="KAJ3051328.1"/>
    <property type="molecule type" value="Genomic_DNA"/>
</dbReference>
<feature type="transmembrane region" description="Helical" evidence="8">
    <location>
        <begin position="403"/>
        <end position="428"/>
    </location>
</feature>
<feature type="transmembrane region" description="Helical" evidence="8">
    <location>
        <begin position="233"/>
        <end position="252"/>
    </location>
</feature>
<feature type="transmembrane region" description="Helical" evidence="8">
    <location>
        <begin position="33"/>
        <end position="54"/>
    </location>
</feature>
<comment type="subcellular location">
    <subcellularLocation>
        <location evidence="1">Membrane</location>
        <topology evidence="1">Multi-pass membrane protein</topology>
    </subcellularLocation>
</comment>
<dbReference type="Proteomes" id="UP001212841">
    <property type="component" value="Unassembled WGS sequence"/>
</dbReference>
<dbReference type="Gene3D" id="1.20.1740.10">
    <property type="entry name" value="Amino acid/polyamine transporter I"/>
    <property type="match status" value="1"/>
</dbReference>
<dbReference type="Pfam" id="PF00324">
    <property type="entry name" value="AA_permease"/>
    <property type="match status" value="2"/>
</dbReference>
<keyword evidence="6 8" id="KW-0472">Membrane</keyword>
<feature type="region of interest" description="Disordered" evidence="7">
    <location>
        <begin position="1"/>
        <end position="21"/>
    </location>
</feature>
<evidence type="ECO:0000256" key="7">
    <source>
        <dbReference type="SAM" id="MobiDB-lite"/>
    </source>
</evidence>
<feature type="transmembrane region" description="Helical" evidence="8">
    <location>
        <begin position="114"/>
        <end position="133"/>
    </location>
</feature>
<feature type="domain" description="Amino acid permease/ SLC12A" evidence="9">
    <location>
        <begin position="93"/>
        <end position="461"/>
    </location>
</feature>
<proteinExistence type="predicted"/>
<feature type="transmembrane region" description="Helical" evidence="8">
    <location>
        <begin position="60"/>
        <end position="80"/>
    </location>
</feature>
<feature type="compositionally biased region" description="Low complexity" evidence="7">
    <location>
        <begin position="1"/>
        <end position="14"/>
    </location>
</feature>
<feature type="transmembrane region" description="Helical" evidence="8">
    <location>
        <begin position="359"/>
        <end position="382"/>
    </location>
</feature>
<dbReference type="InterPro" id="IPR050524">
    <property type="entry name" value="APC_YAT"/>
</dbReference>
<evidence type="ECO:0000313" key="11">
    <source>
        <dbReference type="Proteomes" id="UP001212841"/>
    </source>
</evidence>
<feature type="transmembrane region" description="Helical" evidence="8">
    <location>
        <begin position="327"/>
        <end position="353"/>
    </location>
</feature>
<dbReference type="GO" id="GO:0016020">
    <property type="term" value="C:membrane"/>
    <property type="evidence" value="ECO:0007669"/>
    <property type="project" value="UniProtKB-SubCell"/>
</dbReference>
<evidence type="ECO:0000256" key="4">
    <source>
        <dbReference type="ARBA" id="ARBA00022970"/>
    </source>
</evidence>
<gene>
    <name evidence="10" type="ORF">HK097_007686</name>
</gene>
<evidence type="ECO:0000256" key="6">
    <source>
        <dbReference type="ARBA" id="ARBA00023136"/>
    </source>
</evidence>
<accession>A0AAD5X237</accession>
<dbReference type="PANTHER" id="PTHR43341:SF1">
    <property type="entry name" value="GENERAL AMINO-ACID PERMEASE GAP1"/>
    <property type="match status" value="1"/>
</dbReference>
<feature type="transmembrane region" description="Helical" evidence="8">
    <location>
        <begin position="87"/>
        <end position="108"/>
    </location>
</feature>
<dbReference type="PIRSF" id="PIRSF006060">
    <property type="entry name" value="AA_transporter"/>
    <property type="match status" value="1"/>
</dbReference>
<organism evidence="10 11">
    <name type="scientific">Rhizophlyctis rosea</name>
    <dbReference type="NCBI Taxonomy" id="64517"/>
    <lineage>
        <taxon>Eukaryota</taxon>
        <taxon>Fungi</taxon>
        <taxon>Fungi incertae sedis</taxon>
        <taxon>Chytridiomycota</taxon>
        <taxon>Chytridiomycota incertae sedis</taxon>
        <taxon>Chytridiomycetes</taxon>
        <taxon>Rhizophlyctidales</taxon>
        <taxon>Rhizophlyctidaceae</taxon>
        <taxon>Rhizophlyctis</taxon>
    </lineage>
</organism>
<keyword evidence="4" id="KW-0029">Amino-acid transport</keyword>
<keyword evidence="5 8" id="KW-1133">Transmembrane helix</keyword>
<feature type="transmembrane region" description="Helical" evidence="8">
    <location>
        <begin position="287"/>
        <end position="306"/>
    </location>
</feature>
<feature type="transmembrane region" description="Helical" evidence="8">
    <location>
        <begin position="440"/>
        <end position="457"/>
    </location>
</feature>
<keyword evidence="3 8" id="KW-0812">Transmembrane</keyword>